<dbReference type="EMBL" id="CM003149">
    <property type="protein sequence ID" value="KIS68098.1"/>
    <property type="molecule type" value="Genomic_DNA"/>
</dbReference>
<dbReference type="RefSeq" id="XP_011390156.1">
    <property type="nucleotide sequence ID" value="XM_011391854.1"/>
</dbReference>
<dbReference type="GeneID" id="23564072"/>
<dbReference type="Proteomes" id="UP000000561">
    <property type="component" value="Chromosome 10"/>
</dbReference>
<proteinExistence type="predicted"/>
<evidence type="ECO:0000313" key="2">
    <source>
        <dbReference type="Proteomes" id="UP000000561"/>
    </source>
</evidence>
<dbReference type="KEGG" id="uma:UMAG_03677"/>
<evidence type="ECO:0000313" key="1">
    <source>
        <dbReference type="EMBL" id="KIS68098.1"/>
    </source>
</evidence>
<sequence length="145" mass="16775">MIRRVGGIWCELPTAFRCRASSTTLFTVYDSVIRAMTFAPTVNSSHPVTLTLTHEADVRLCWQNPSLNERALSSPHNARFVRCTIHSRWLFANRECCSQHLHPAILFVHPDAPKRAKRVPLVLVLLLYVWRPIRVRWLCEESLLE</sequence>
<organism evidence="1 2">
    <name type="scientific">Mycosarcoma maydis</name>
    <name type="common">Corn smut fungus</name>
    <name type="synonym">Ustilago maydis</name>
    <dbReference type="NCBI Taxonomy" id="5270"/>
    <lineage>
        <taxon>Eukaryota</taxon>
        <taxon>Fungi</taxon>
        <taxon>Dikarya</taxon>
        <taxon>Basidiomycota</taxon>
        <taxon>Ustilaginomycotina</taxon>
        <taxon>Ustilaginomycetes</taxon>
        <taxon>Ustilaginales</taxon>
        <taxon>Ustilaginaceae</taxon>
        <taxon>Mycosarcoma</taxon>
    </lineage>
</organism>
<dbReference type="AlphaFoldDB" id="A0A0D1CN84"/>
<accession>A0A0D1CN84</accession>
<gene>
    <name evidence="1" type="ORF">UMAG_03677</name>
</gene>
<reference evidence="1 2" key="1">
    <citation type="journal article" date="2006" name="Nature">
        <title>Insights from the genome of the biotrophic fungal plant pathogen Ustilago maydis.</title>
        <authorList>
            <person name="Kamper J."/>
            <person name="Kahmann R."/>
            <person name="Bolker M."/>
            <person name="Ma L.J."/>
            <person name="Brefort T."/>
            <person name="Saville B.J."/>
            <person name="Banuett F."/>
            <person name="Kronstad J.W."/>
            <person name="Gold S.E."/>
            <person name="Muller O."/>
            <person name="Perlin M.H."/>
            <person name="Wosten H.A."/>
            <person name="de Vries R."/>
            <person name="Ruiz-Herrera J."/>
            <person name="Reynaga-Pena C.G."/>
            <person name="Snetselaar K."/>
            <person name="McCann M."/>
            <person name="Perez-Martin J."/>
            <person name="Feldbrugge M."/>
            <person name="Basse C.W."/>
            <person name="Steinberg G."/>
            <person name="Ibeas J.I."/>
            <person name="Holloman W."/>
            <person name="Guzman P."/>
            <person name="Farman M."/>
            <person name="Stajich J.E."/>
            <person name="Sentandreu R."/>
            <person name="Gonzalez-Prieto J.M."/>
            <person name="Kennell J.C."/>
            <person name="Molina L."/>
            <person name="Schirawski J."/>
            <person name="Mendoza-Mendoza A."/>
            <person name="Greilinger D."/>
            <person name="Munch K."/>
            <person name="Rossel N."/>
            <person name="Scherer M."/>
            <person name="Vranes M."/>
            <person name="Ladendorf O."/>
            <person name="Vincon V."/>
            <person name="Fuchs U."/>
            <person name="Sandrock B."/>
            <person name="Meng S."/>
            <person name="Ho E.C."/>
            <person name="Cahill M.J."/>
            <person name="Boyce K.J."/>
            <person name="Klose J."/>
            <person name="Klosterman S.J."/>
            <person name="Deelstra H.J."/>
            <person name="Ortiz-Castellanos L."/>
            <person name="Li W."/>
            <person name="Sanchez-Alonso P."/>
            <person name="Schreier P.H."/>
            <person name="Hauser-Hahn I."/>
            <person name="Vaupel M."/>
            <person name="Koopmann E."/>
            <person name="Friedrich G."/>
            <person name="Voss H."/>
            <person name="Schluter T."/>
            <person name="Margolis J."/>
            <person name="Platt D."/>
            <person name="Swimmer C."/>
            <person name="Gnirke A."/>
            <person name="Chen F."/>
            <person name="Vysotskaia V."/>
            <person name="Mannhaupt G."/>
            <person name="Guldener U."/>
            <person name="Munsterkotter M."/>
            <person name="Haase D."/>
            <person name="Oesterheld M."/>
            <person name="Mewes H.W."/>
            <person name="Mauceli E.W."/>
            <person name="DeCaprio D."/>
            <person name="Wade C.M."/>
            <person name="Butler J."/>
            <person name="Young S."/>
            <person name="Jaffe D.B."/>
            <person name="Calvo S."/>
            <person name="Nusbaum C."/>
            <person name="Galagan J."/>
            <person name="Birren B.W."/>
        </authorList>
    </citation>
    <scope>NUCLEOTIDE SEQUENCE [LARGE SCALE GENOMIC DNA]</scope>
    <source>
        <strain evidence="2">DSM 14603 / FGSC 9021 / UM521</strain>
    </source>
</reference>
<name>A0A0D1CN84_MYCMD</name>
<dbReference type="VEuPathDB" id="FungiDB:UMAG_03677"/>
<keyword evidence="2" id="KW-1185">Reference proteome</keyword>
<protein>
    <submittedName>
        <fullName evidence="1">Uncharacterized protein</fullName>
    </submittedName>
</protein>
<dbReference type="InParanoid" id="A0A0D1CN84"/>